<dbReference type="Pfam" id="PF18152">
    <property type="entry name" value="DAHP_snth_FXD"/>
    <property type="match status" value="1"/>
</dbReference>
<dbReference type="InterPro" id="IPR013785">
    <property type="entry name" value="Aldolase_TIM"/>
</dbReference>
<dbReference type="AlphaFoldDB" id="A0A2C6M5C8"/>
<dbReference type="PANTHER" id="PTHR43018">
    <property type="entry name" value="PHOSPHO-2-DEHYDRO-3-DEOXYHEPTONATE ALDOLASE"/>
    <property type="match status" value="1"/>
</dbReference>
<dbReference type="GO" id="GO:0009073">
    <property type="term" value="P:aromatic amino acid family biosynthetic process"/>
    <property type="evidence" value="ECO:0007669"/>
    <property type="project" value="InterPro"/>
</dbReference>
<sequence length="337" mass="36509">MIVVMSQGAGEDKINAVLERLRRAGFKTHLSRGVERTIIGAIGDETRIGDLALEAMPGVENAVPILQPYKLASRSFKEQNTVVKVGDIEIGGGQIHVMAGPCAVESREQLLESAEMVKAAGATLLRGGAFKPRTSPYSFQGLEEQGLQYLAEARDKTGLKIVTEVMDAGTLPLVAEYADILQIGTRNMQNFFLLREVAKVDKPVLLKRGVSATIEEWLMAAEYIMAGGNYNVILCERGIRTYESFTRNTLDLSAVPVVKHLSHLPIIVDPSHAIGKWRFVPPMAVAAVAAGADGLLIEVHPNPSEALCDGPQSLTPENFQSLMKEIQAVAEAIGRRI</sequence>
<dbReference type="Gene3D" id="3.20.20.70">
    <property type="entry name" value="Aldolase class I"/>
    <property type="match status" value="1"/>
</dbReference>
<accession>A0A2C6M5C8</accession>
<dbReference type="InterPro" id="IPR006218">
    <property type="entry name" value="DAHP1/KDSA"/>
</dbReference>
<dbReference type="Gene3D" id="3.30.70.1140">
    <property type="entry name" value="Phospho-2-dehydro-3-deoxyheptonate aldolase, domain 1"/>
    <property type="match status" value="1"/>
</dbReference>
<comment type="caution">
    <text evidence="4">The sequence shown here is derived from an EMBL/GenBank/DDBJ whole genome shotgun (WGS) entry which is preliminary data.</text>
</comment>
<keyword evidence="5" id="KW-1185">Reference proteome</keyword>
<feature type="domain" description="DAHP synthase ferredoxin-like" evidence="3">
    <location>
        <begin position="1"/>
        <end position="67"/>
    </location>
</feature>
<dbReference type="NCBIfam" id="TIGR01361">
    <property type="entry name" value="DAHP_synth_Bsub"/>
    <property type="match status" value="1"/>
</dbReference>
<organism evidence="4 5">
    <name type="scientific">Desulforamulus profundi</name>
    <dbReference type="NCBI Taxonomy" id="1383067"/>
    <lineage>
        <taxon>Bacteria</taxon>
        <taxon>Bacillati</taxon>
        <taxon>Bacillota</taxon>
        <taxon>Clostridia</taxon>
        <taxon>Eubacteriales</taxon>
        <taxon>Peptococcaceae</taxon>
        <taxon>Desulforamulus</taxon>
    </lineage>
</organism>
<dbReference type="OrthoDB" id="9780456at2"/>
<dbReference type="InterPro" id="IPR006268">
    <property type="entry name" value="DAHP_syn_2"/>
</dbReference>
<evidence type="ECO:0000259" key="3">
    <source>
        <dbReference type="Pfam" id="PF18152"/>
    </source>
</evidence>
<dbReference type="GO" id="GO:0003849">
    <property type="term" value="F:3-deoxy-7-phosphoheptulonate synthase activity"/>
    <property type="evidence" value="ECO:0007669"/>
    <property type="project" value="UniProtKB-EC"/>
</dbReference>
<evidence type="ECO:0000259" key="2">
    <source>
        <dbReference type="Pfam" id="PF00793"/>
    </source>
</evidence>
<dbReference type="Proteomes" id="UP000222564">
    <property type="component" value="Unassembled WGS sequence"/>
</dbReference>
<dbReference type="InterPro" id="IPR041071">
    <property type="entry name" value="DAHP_snth_FXD"/>
</dbReference>
<dbReference type="InterPro" id="IPR052899">
    <property type="entry name" value="Class-I_DAHP_synthase"/>
</dbReference>
<protein>
    <submittedName>
        <fullName evidence="4">3-deoxy-7-phosphoheptulonate synthase</fullName>
        <ecNumber evidence="4">2.5.1.54</ecNumber>
    </submittedName>
</protein>
<keyword evidence="1 4" id="KW-0808">Transferase</keyword>
<dbReference type="Pfam" id="PF00793">
    <property type="entry name" value="DAHP_synth_1"/>
    <property type="match status" value="1"/>
</dbReference>
<evidence type="ECO:0000256" key="1">
    <source>
        <dbReference type="ARBA" id="ARBA00022679"/>
    </source>
</evidence>
<gene>
    <name evidence="4" type="ORF">P378_16030</name>
</gene>
<dbReference type="EC" id="2.5.1.54" evidence="4"/>
<evidence type="ECO:0000313" key="4">
    <source>
        <dbReference type="EMBL" id="PHJ37417.1"/>
    </source>
</evidence>
<dbReference type="SUPFAM" id="SSF51569">
    <property type="entry name" value="Aldolase"/>
    <property type="match status" value="1"/>
</dbReference>
<proteinExistence type="predicted"/>
<dbReference type="NCBIfam" id="NF006421">
    <property type="entry name" value="PRK08673.1"/>
    <property type="match status" value="1"/>
</dbReference>
<reference evidence="4 5" key="1">
    <citation type="submission" date="2013-09" db="EMBL/GenBank/DDBJ databases">
        <title>Biodegradation of hydrocarbons in the deep terrestrial subsurface : characterization of a microbial consortium composed of two Desulfotomaculum species originating from a deep geological formation.</title>
        <authorList>
            <person name="Aullo T."/>
            <person name="Berlendis S."/>
            <person name="Lascourreges J.-F."/>
            <person name="Dessort D."/>
            <person name="Saint-Laurent S."/>
            <person name="Schraauwers B."/>
            <person name="Mas J."/>
            <person name="Magot M."/>
            <person name="Ranchou-Peyruse A."/>
        </authorList>
    </citation>
    <scope>NUCLEOTIDE SEQUENCE [LARGE SCALE GENOMIC DNA]</scope>
    <source>
        <strain evidence="4 5">Bs107</strain>
    </source>
</reference>
<name>A0A2C6M5C8_9FIRM</name>
<dbReference type="RefSeq" id="WP_099083722.1">
    <property type="nucleotide sequence ID" value="NZ_AWQQ01000091.1"/>
</dbReference>
<evidence type="ECO:0000313" key="5">
    <source>
        <dbReference type="Proteomes" id="UP000222564"/>
    </source>
</evidence>
<dbReference type="GO" id="GO:0016832">
    <property type="term" value="F:aldehyde-lyase activity"/>
    <property type="evidence" value="ECO:0007669"/>
    <property type="project" value="InterPro"/>
</dbReference>
<feature type="domain" description="DAHP synthetase I/KDSA" evidence="2">
    <location>
        <begin position="83"/>
        <end position="327"/>
    </location>
</feature>
<dbReference type="EMBL" id="AWQQ01000091">
    <property type="protein sequence ID" value="PHJ37417.1"/>
    <property type="molecule type" value="Genomic_DNA"/>
</dbReference>
<dbReference type="PANTHER" id="PTHR43018:SF2">
    <property type="entry name" value="PHOSPHO-2-DEHYDRO-3-DEOXYHEPTONATE ALDOLASE"/>
    <property type="match status" value="1"/>
</dbReference>
<dbReference type="NCBIfam" id="NF009239">
    <property type="entry name" value="PRK12595.1"/>
    <property type="match status" value="1"/>
</dbReference>